<evidence type="ECO:0000256" key="1">
    <source>
        <dbReference type="ARBA" id="ARBA00004651"/>
    </source>
</evidence>
<feature type="transmembrane region" description="Helical" evidence="9">
    <location>
        <begin position="141"/>
        <end position="160"/>
    </location>
</feature>
<feature type="transmembrane region" description="Helical" evidence="9">
    <location>
        <begin position="477"/>
        <end position="497"/>
    </location>
</feature>
<feature type="transmembrane region" description="Helical" evidence="9">
    <location>
        <begin position="358"/>
        <end position="385"/>
    </location>
</feature>
<comment type="caution">
    <text evidence="11">The sequence shown here is derived from an EMBL/GenBank/DDBJ whole genome shotgun (WGS) entry which is preliminary data.</text>
</comment>
<dbReference type="InterPro" id="IPR011701">
    <property type="entry name" value="MFS"/>
</dbReference>
<evidence type="ECO:0000256" key="7">
    <source>
        <dbReference type="ARBA" id="ARBA00023251"/>
    </source>
</evidence>
<feature type="transmembrane region" description="Helical" evidence="9">
    <location>
        <begin position="333"/>
        <end position="352"/>
    </location>
</feature>
<evidence type="ECO:0000256" key="3">
    <source>
        <dbReference type="ARBA" id="ARBA00022475"/>
    </source>
</evidence>
<dbReference type="CDD" id="cd17321">
    <property type="entry name" value="MFS_MMR_MDR_like"/>
    <property type="match status" value="1"/>
</dbReference>
<name>A0ABT6ZR54_9ACTN</name>
<dbReference type="Gene3D" id="1.20.1250.20">
    <property type="entry name" value="MFS general substrate transporter like domains"/>
    <property type="match status" value="1"/>
</dbReference>
<keyword evidence="4 9" id="KW-0812">Transmembrane</keyword>
<feature type="compositionally biased region" description="Pro residues" evidence="8">
    <location>
        <begin position="512"/>
        <end position="521"/>
    </location>
</feature>
<evidence type="ECO:0000313" key="12">
    <source>
        <dbReference type="Proteomes" id="UP001214441"/>
    </source>
</evidence>
<dbReference type="SUPFAM" id="SSF103473">
    <property type="entry name" value="MFS general substrate transporter"/>
    <property type="match status" value="1"/>
</dbReference>
<feature type="transmembrane region" description="Helical" evidence="9">
    <location>
        <begin position="107"/>
        <end position="129"/>
    </location>
</feature>
<dbReference type="PROSITE" id="PS50850">
    <property type="entry name" value="MFS"/>
    <property type="match status" value="1"/>
</dbReference>
<feature type="transmembrane region" description="Helical" evidence="9">
    <location>
        <begin position="232"/>
        <end position="248"/>
    </location>
</feature>
<evidence type="ECO:0000256" key="6">
    <source>
        <dbReference type="ARBA" id="ARBA00023136"/>
    </source>
</evidence>
<dbReference type="Pfam" id="PF07690">
    <property type="entry name" value="MFS_1"/>
    <property type="match status" value="1"/>
</dbReference>
<dbReference type="PANTHER" id="PTHR42718:SF47">
    <property type="entry name" value="METHYL VIOLOGEN RESISTANCE PROTEIN SMVA"/>
    <property type="match status" value="1"/>
</dbReference>
<keyword evidence="5 9" id="KW-1133">Transmembrane helix</keyword>
<gene>
    <name evidence="11" type="ORF">NMN56_004665</name>
</gene>
<feature type="transmembrane region" description="Helical" evidence="9">
    <location>
        <begin position="53"/>
        <end position="74"/>
    </location>
</feature>
<dbReference type="PANTHER" id="PTHR42718">
    <property type="entry name" value="MAJOR FACILITATOR SUPERFAMILY MULTIDRUG TRANSPORTER MFSC"/>
    <property type="match status" value="1"/>
</dbReference>
<feature type="domain" description="Major facilitator superfamily (MFS) profile" evidence="10">
    <location>
        <begin position="16"/>
        <end position="499"/>
    </location>
</feature>
<accession>A0ABT6ZR54</accession>
<comment type="subcellular location">
    <subcellularLocation>
        <location evidence="1">Cell membrane</location>
        <topology evidence="1">Multi-pass membrane protein</topology>
    </subcellularLocation>
</comment>
<evidence type="ECO:0000256" key="9">
    <source>
        <dbReference type="SAM" id="Phobius"/>
    </source>
</evidence>
<dbReference type="EMBL" id="JANCPR020000004">
    <property type="protein sequence ID" value="MDJ1131259.1"/>
    <property type="molecule type" value="Genomic_DNA"/>
</dbReference>
<dbReference type="InterPro" id="IPR036259">
    <property type="entry name" value="MFS_trans_sf"/>
</dbReference>
<feature type="transmembrane region" description="Helical" evidence="9">
    <location>
        <begin position="406"/>
        <end position="424"/>
    </location>
</feature>
<feature type="transmembrane region" description="Helical" evidence="9">
    <location>
        <begin position="166"/>
        <end position="190"/>
    </location>
</feature>
<dbReference type="RefSeq" id="WP_274039089.1">
    <property type="nucleotide sequence ID" value="NZ_JANCPR020000004.1"/>
</dbReference>
<evidence type="ECO:0000256" key="4">
    <source>
        <dbReference type="ARBA" id="ARBA00022692"/>
    </source>
</evidence>
<keyword evidence="6 9" id="KW-0472">Membrane</keyword>
<keyword evidence="3" id="KW-1003">Cell membrane</keyword>
<protein>
    <submittedName>
        <fullName evidence="11">MFS transporter</fullName>
    </submittedName>
</protein>
<proteinExistence type="predicted"/>
<feature type="transmembrane region" description="Helical" evidence="9">
    <location>
        <begin position="202"/>
        <end position="220"/>
    </location>
</feature>
<evidence type="ECO:0000256" key="8">
    <source>
        <dbReference type="SAM" id="MobiDB-lite"/>
    </source>
</evidence>
<feature type="transmembrane region" description="Helical" evidence="9">
    <location>
        <begin position="306"/>
        <end position="326"/>
    </location>
</feature>
<feature type="transmembrane region" description="Helical" evidence="9">
    <location>
        <begin position="81"/>
        <end position="101"/>
    </location>
</feature>
<feature type="transmembrane region" description="Helical" evidence="9">
    <location>
        <begin position="269"/>
        <end position="294"/>
    </location>
</feature>
<dbReference type="InterPro" id="IPR020846">
    <property type="entry name" value="MFS_dom"/>
</dbReference>
<evidence type="ECO:0000313" key="11">
    <source>
        <dbReference type="EMBL" id="MDJ1131259.1"/>
    </source>
</evidence>
<organism evidence="11 12">
    <name type="scientific">Streptomyces iconiensis</name>
    <dbReference type="NCBI Taxonomy" id="1384038"/>
    <lineage>
        <taxon>Bacteria</taxon>
        <taxon>Bacillati</taxon>
        <taxon>Actinomycetota</taxon>
        <taxon>Actinomycetes</taxon>
        <taxon>Kitasatosporales</taxon>
        <taxon>Streptomycetaceae</taxon>
        <taxon>Streptomyces</taxon>
    </lineage>
</organism>
<feature type="transmembrane region" description="Helical" evidence="9">
    <location>
        <begin position="20"/>
        <end position="41"/>
    </location>
</feature>
<reference evidence="11 12" key="1">
    <citation type="submission" date="2023-05" db="EMBL/GenBank/DDBJ databases">
        <title>Streptantibioticus silvisoli sp. nov., acidotolerant actinomycetes 1 from pine litter.</title>
        <authorList>
            <person name="Swiecimska M."/>
            <person name="Golinska P."/>
            <person name="Sangal V."/>
            <person name="Wachnowicz B."/>
            <person name="Goodfellow M."/>
        </authorList>
    </citation>
    <scope>NUCLEOTIDE SEQUENCE [LARGE SCALE GENOMIC DNA]</scope>
    <source>
        <strain evidence="11 12">DSM 42109</strain>
    </source>
</reference>
<evidence type="ECO:0000259" key="10">
    <source>
        <dbReference type="PROSITE" id="PS50850"/>
    </source>
</evidence>
<feature type="region of interest" description="Disordered" evidence="8">
    <location>
        <begin position="502"/>
        <end position="521"/>
    </location>
</feature>
<keyword evidence="7" id="KW-0046">Antibiotic resistance</keyword>
<dbReference type="Gene3D" id="1.20.1720.10">
    <property type="entry name" value="Multidrug resistance protein D"/>
    <property type="match status" value="1"/>
</dbReference>
<sequence length="521" mass="54200">MENTPAPRAGRKEWTALGVLMLPLLLVSMDVSVLYFAIPYVSQDLEPSATQQLWILDMYGFVLAGLLITMGALGDRIGRRALVLAGAVLFGTASVAAAYAHTAELLIAVRALLGLGGAALMPSTLALIRNLFHDGKQRGKAVTLWTTVMTTGISLGPVVSGLLLEHFWWGAVFLINLPAMVLLLVLVPFLVPEFRSAKRERFDLPSAMLSLGAVLLVIYGIKEWARHGYEPLPALAIGVGLVLAFVFVRRQKRLAHPMVDLGLLGRRTFGGPVFANLLAMFATVGMAVFLTQYLQSVLGLSPFSAALWSLVPAAGVAVMAPAGAALAQRVDRAYVMGGGFLLSACGFLWLTQVRPDSALWFTLAGASLYAGGLVAAMTLANELALGAAPPERAGSAAAVLESGQELGGALGMAILGSIGAAVYSRDMTDALPSGVPQAEAVRETLGGATAAAAQLPDETAAAVLAAARDAFTHGMSFAAVGAAVVMAAAGLFSVTWLRGAGKTKHPTETPADPLPAPLTPR</sequence>
<keyword evidence="2" id="KW-0813">Transport</keyword>
<dbReference type="Proteomes" id="UP001214441">
    <property type="component" value="Unassembled WGS sequence"/>
</dbReference>
<keyword evidence="12" id="KW-1185">Reference proteome</keyword>
<evidence type="ECO:0000256" key="5">
    <source>
        <dbReference type="ARBA" id="ARBA00022989"/>
    </source>
</evidence>
<evidence type="ECO:0000256" key="2">
    <source>
        <dbReference type="ARBA" id="ARBA00022448"/>
    </source>
</evidence>